<evidence type="ECO:0000313" key="2">
    <source>
        <dbReference type="Proteomes" id="UP001630127"/>
    </source>
</evidence>
<keyword evidence="2" id="KW-1185">Reference proteome</keyword>
<dbReference type="Proteomes" id="UP001630127">
    <property type="component" value="Unassembled WGS sequence"/>
</dbReference>
<proteinExistence type="predicted"/>
<accession>A0ABD2Z081</accession>
<comment type="caution">
    <text evidence="1">The sequence shown here is derived from an EMBL/GenBank/DDBJ whole genome shotgun (WGS) entry which is preliminary data.</text>
</comment>
<sequence>MVILIGKALHLNMQKQESDSSIGTRTSEPVVDSETTNSWQIWDYSDSEVVPASSWTTLPNRLIIVIVVQASTCGHLLCRPLPVDIGGKSAQLDNYLSKLLAFVTHMSIKAWIPEHQSIQLKNITQHINGLPMDWKEKMNKVHQLFSRVPHYKKTSNDWLSSLLHLFGFYQFETLLHNIITLPLNNPASKEEVNSDSLVQAAMFVV</sequence>
<evidence type="ECO:0000313" key="1">
    <source>
        <dbReference type="EMBL" id="KAL3512004.1"/>
    </source>
</evidence>
<gene>
    <name evidence="1" type="ORF">ACH5RR_024721</name>
</gene>
<dbReference type="EMBL" id="JBJUIK010000011">
    <property type="protein sequence ID" value="KAL3512004.1"/>
    <property type="molecule type" value="Genomic_DNA"/>
</dbReference>
<dbReference type="AlphaFoldDB" id="A0ABD2Z081"/>
<organism evidence="1 2">
    <name type="scientific">Cinchona calisaya</name>
    <dbReference type="NCBI Taxonomy" id="153742"/>
    <lineage>
        <taxon>Eukaryota</taxon>
        <taxon>Viridiplantae</taxon>
        <taxon>Streptophyta</taxon>
        <taxon>Embryophyta</taxon>
        <taxon>Tracheophyta</taxon>
        <taxon>Spermatophyta</taxon>
        <taxon>Magnoliopsida</taxon>
        <taxon>eudicotyledons</taxon>
        <taxon>Gunneridae</taxon>
        <taxon>Pentapetalae</taxon>
        <taxon>asterids</taxon>
        <taxon>lamiids</taxon>
        <taxon>Gentianales</taxon>
        <taxon>Rubiaceae</taxon>
        <taxon>Cinchonoideae</taxon>
        <taxon>Cinchoneae</taxon>
        <taxon>Cinchona</taxon>
    </lineage>
</organism>
<name>A0ABD2Z081_9GENT</name>
<reference evidence="1 2" key="1">
    <citation type="submission" date="2024-11" db="EMBL/GenBank/DDBJ databases">
        <title>A near-complete genome assembly of Cinchona calisaya.</title>
        <authorList>
            <person name="Lian D.C."/>
            <person name="Zhao X.W."/>
            <person name="Wei L."/>
        </authorList>
    </citation>
    <scope>NUCLEOTIDE SEQUENCE [LARGE SCALE GENOMIC DNA]</scope>
    <source>
        <tissue evidence="1">Nenye</tissue>
    </source>
</reference>
<protein>
    <submittedName>
        <fullName evidence="1">Uncharacterized protein</fullName>
    </submittedName>
</protein>